<evidence type="ECO:0000256" key="3">
    <source>
        <dbReference type="ARBA" id="ARBA00022553"/>
    </source>
</evidence>
<dbReference type="SMART" id="SM00387">
    <property type="entry name" value="HATPase_c"/>
    <property type="match status" value="1"/>
</dbReference>
<feature type="transmembrane region" description="Helical" evidence="10">
    <location>
        <begin position="61"/>
        <end position="77"/>
    </location>
</feature>
<accession>A0ABS9IPR5</accession>
<keyword evidence="13" id="KW-1185">Reference proteome</keyword>
<sequence>MPLSSEPTSAEPARPPWLVRVERRLGADGAATLVDAVIAIACFALFTGPLLLGVVDRQGPLAAQAAFGLIAAAPLVLRRRSPIGVLACITAVLVAATLLGVQFTPFVSDAGPVFPIAVYTVAAMHRRYVSLSVSVTAAVITWIGAAVAFAMYTDIDQDAVQAVLAVPAWLIGNATRGRREFQREIAEQERRWEEERQRRRRVEEHLQLSREVHDVVSHSLSMIAVRSGIGRVVFDEQPDEARHALATIETASRKALADLRGLLRDIRTTVSGTAAPAPGLADLPALAAQIRDDGVAEVRLIEEGRPRSYPPAVDLSGYRIVQEAVTNVVKHAPGASVTVRLTHRPTELVLTVTDDGGTQPATAPVGAGLGLAGIRERAELLGGEAAAGPDPDGGFTVQARLPIVAATDPAASA</sequence>
<keyword evidence="10" id="KW-0812">Transmembrane</keyword>
<evidence type="ECO:0000313" key="12">
    <source>
        <dbReference type="EMBL" id="MCF8587530.1"/>
    </source>
</evidence>
<evidence type="ECO:0000256" key="6">
    <source>
        <dbReference type="ARBA" id="ARBA00022777"/>
    </source>
</evidence>
<evidence type="ECO:0000256" key="4">
    <source>
        <dbReference type="ARBA" id="ARBA00022679"/>
    </source>
</evidence>
<dbReference type="Gene3D" id="3.30.565.10">
    <property type="entry name" value="Histidine kinase-like ATPase, C-terminal domain"/>
    <property type="match status" value="1"/>
</dbReference>
<evidence type="ECO:0000256" key="8">
    <source>
        <dbReference type="ARBA" id="ARBA00023012"/>
    </source>
</evidence>
<keyword evidence="5" id="KW-0547">Nucleotide-binding</keyword>
<dbReference type="RefSeq" id="WP_236996764.1">
    <property type="nucleotide sequence ID" value="NZ_JAKKOR010000002.1"/>
</dbReference>
<dbReference type="Pfam" id="PF02518">
    <property type="entry name" value="HATPase_c"/>
    <property type="match status" value="1"/>
</dbReference>
<feature type="transmembrane region" description="Helical" evidence="10">
    <location>
        <begin position="84"/>
        <end position="108"/>
    </location>
</feature>
<name>A0ABS9IPR5_9ACTN</name>
<evidence type="ECO:0000259" key="11">
    <source>
        <dbReference type="PROSITE" id="PS50109"/>
    </source>
</evidence>
<dbReference type="PROSITE" id="PS50109">
    <property type="entry name" value="HIS_KIN"/>
    <property type="match status" value="1"/>
</dbReference>
<evidence type="ECO:0000256" key="10">
    <source>
        <dbReference type="SAM" id="Phobius"/>
    </source>
</evidence>
<evidence type="ECO:0000256" key="1">
    <source>
        <dbReference type="ARBA" id="ARBA00000085"/>
    </source>
</evidence>
<dbReference type="Pfam" id="PF23539">
    <property type="entry name" value="DUF7134"/>
    <property type="match status" value="1"/>
</dbReference>
<dbReference type="InterPro" id="IPR005467">
    <property type="entry name" value="His_kinase_dom"/>
</dbReference>
<reference evidence="12 13" key="1">
    <citation type="submission" date="2022-01" db="EMBL/GenBank/DDBJ databases">
        <authorList>
            <person name="Huang Y."/>
        </authorList>
    </citation>
    <scope>NUCLEOTIDE SEQUENCE [LARGE SCALE GENOMIC DNA]</scope>
    <source>
        <strain evidence="12 13">HY366</strain>
    </source>
</reference>
<proteinExistence type="predicted"/>
<feature type="transmembrane region" description="Helical" evidence="10">
    <location>
        <begin position="128"/>
        <end position="152"/>
    </location>
</feature>
<dbReference type="PANTHER" id="PTHR24421">
    <property type="entry name" value="NITRATE/NITRITE SENSOR PROTEIN NARX-RELATED"/>
    <property type="match status" value="1"/>
</dbReference>
<dbReference type="SUPFAM" id="SSF55874">
    <property type="entry name" value="ATPase domain of HSP90 chaperone/DNA topoisomerase II/histidine kinase"/>
    <property type="match status" value="1"/>
</dbReference>
<dbReference type="GO" id="GO:0016301">
    <property type="term" value="F:kinase activity"/>
    <property type="evidence" value="ECO:0007669"/>
    <property type="project" value="UniProtKB-KW"/>
</dbReference>
<keyword evidence="9" id="KW-0175">Coiled coil</keyword>
<dbReference type="InterPro" id="IPR011712">
    <property type="entry name" value="Sig_transdc_His_kin_sub3_dim/P"/>
</dbReference>
<protein>
    <recommendedName>
        <fullName evidence="2">histidine kinase</fullName>
        <ecNumber evidence="2">2.7.13.3</ecNumber>
    </recommendedName>
</protein>
<dbReference type="Proteomes" id="UP001200110">
    <property type="component" value="Unassembled WGS sequence"/>
</dbReference>
<keyword evidence="7" id="KW-0067">ATP-binding</keyword>
<organism evidence="12 13">
    <name type="scientific">Gordonia liuliyuniae</name>
    <dbReference type="NCBI Taxonomy" id="2911517"/>
    <lineage>
        <taxon>Bacteria</taxon>
        <taxon>Bacillati</taxon>
        <taxon>Actinomycetota</taxon>
        <taxon>Actinomycetes</taxon>
        <taxon>Mycobacteriales</taxon>
        <taxon>Gordoniaceae</taxon>
        <taxon>Gordonia</taxon>
    </lineage>
</organism>
<evidence type="ECO:0000256" key="9">
    <source>
        <dbReference type="SAM" id="Coils"/>
    </source>
</evidence>
<keyword evidence="6 12" id="KW-0418">Kinase</keyword>
<dbReference type="InterPro" id="IPR003594">
    <property type="entry name" value="HATPase_dom"/>
</dbReference>
<dbReference type="EMBL" id="JAKKOR010000002">
    <property type="protein sequence ID" value="MCF8587530.1"/>
    <property type="molecule type" value="Genomic_DNA"/>
</dbReference>
<dbReference type="PANTHER" id="PTHR24421:SF10">
    <property type="entry name" value="NITRATE_NITRITE SENSOR PROTEIN NARQ"/>
    <property type="match status" value="1"/>
</dbReference>
<keyword evidence="3" id="KW-0597">Phosphoprotein</keyword>
<dbReference type="CDD" id="cd16917">
    <property type="entry name" value="HATPase_UhpB-NarQ-NarX-like"/>
    <property type="match status" value="1"/>
</dbReference>
<gene>
    <name evidence="12" type="ORF">L5G33_03495</name>
</gene>
<dbReference type="InterPro" id="IPR055558">
    <property type="entry name" value="DUF7134"/>
</dbReference>
<dbReference type="EC" id="2.7.13.3" evidence="2"/>
<feature type="transmembrane region" description="Helical" evidence="10">
    <location>
        <begin position="33"/>
        <end position="55"/>
    </location>
</feature>
<evidence type="ECO:0000256" key="7">
    <source>
        <dbReference type="ARBA" id="ARBA00022840"/>
    </source>
</evidence>
<keyword evidence="8" id="KW-0902">Two-component regulatory system</keyword>
<dbReference type="Pfam" id="PF07730">
    <property type="entry name" value="HisKA_3"/>
    <property type="match status" value="1"/>
</dbReference>
<comment type="caution">
    <text evidence="12">The sequence shown here is derived from an EMBL/GenBank/DDBJ whole genome shotgun (WGS) entry which is preliminary data.</text>
</comment>
<evidence type="ECO:0000256" key="5">
    <source>
        <dbReference type="ARBA" id="ARBA00022741"/>
    </source>
</evidence>
<keyword evidence="4" id="KW-0808">Transferase</keyword>
<dbReference type="InterPro" id="IPR036890">
    <property type="entry name" value="HATPase_C_sf"/>
</dbReference>
<keyword evidence="10" id="KW-1133">Transmembrane helix</keyword>
<dbReference type="InterPro" id="IPR050482">
    <property type="entry name" value="Sensor_HK_TwoCompSys"/>
</dbReference>
<keyword evidence="10" id="KW-0472">Membrane</keyword>
<comment type="catalytic activity">
    <reaction evidence="1">
        <text>ATP + protein L-histidine = ADP + protein N-phospho-L-histidine.</text>
        <dbReference type="EC" id="2.7.13.3"/>
    </reaction>
</comment>
<feature type="coiled-coil region" evidence="9">
    <location>
        <begin position="171"/>
        <end position="205"/>
    </location>
</feature>
<evidence type="ECO:0000256" key="2">
    <source>
        <dbReference type="ARBA" id="ARBA00012438"/>
    </source>
</evidence>
<feature type="domain" description="Histidine kinase" evidence="11">
    <location>
        <begin position="319"/>
        <end position="405"/>
    </location>
</feature>
<dbReference type="Gene3D" id="1.20.5.1930">
    <property type="match status" value="1"/>
</dbReference>
<evidence type="ECO:0000313" key="13">
    <source>
        <dbReference type="Proteomes" id="UP001200110"/>
    </source>
</evidence>